<gene>
    <name evidence="2" type="ORF">ACFS7Z_10275</name>
</gene>
<sequence length="848" mass="93798">MIKYAYSRQGFLLLLALLLAVPAAWAQAPVKPSSSKVLQDLKKLNVLGSVLYIAAHPDDENTRLITYLSNEKLYNTGYLAVTRGDGGQNLIGPEISEGLGIIRTQELLQARRTDGGQQFFTRANDFGFSKDPEETFTIWDKEQVLADMVYVIRKFRPDVMVTRFSPEPSGTHGHHTSSAILAAEAFDAAADPKRFPEQLKYVEVWQPKRLLWNTGVWSFGNQAEFEKYVKELLTIDVGAYNPLLGKSYGEIAAESRSMHKSQGFGATGSRGVALEYLKHTKGARAEKELFEGINTSWSRVKGGEKVEKLIQKAIDTYNPAVPAAVVPTLIAAKKELDKIPEGYWKRVKQEELQDVIQEALGLYLEVTANDFAATPGQPVKLQVEAINRSAVPVTLQRIGYSFASKDTTLNKPLQNNEPLLYNATATLPQDMPYSQPYWLRKQGTVGMFAVENQQEVGLPENAPAAQATFTLQVAGQPLEVKVPIVYKRTDPVEGEVYRPFVVTPPVFVNISEKVYMFASQEPKQVQVLVKSGKDNIAGNVKLQLPQGWRAEPASVPFNLKSKGAELPVSFTVYPPQGQQEATLQAVTTVDGKNYSQGLNVINYSHIPAQVTLPDARAKIVKLDLQKKGQKVGYVMGAGDDIPTSLQQIGYDVSLLQEGDMRLSNLQQFDAIILGVRAYNTVERLKFYQPTLLKYVENGGNLIVQYNTNHSLVIPDVAPYPLKLSRDRVTVEDAEVRLLQPGHPVLNTPNKITQKDFDGWVQERGLYFPNEWSDKFQAILSSNDPGEPARNGGLLVAPYGKGNYIYTGYSWFRELPAGVPGAYRLFANLISLGNHASGANGEAKSSANK</sequence>
<dbReference type="SUPFAM" id="SSF102588">
    <property type="entry name" value="LmbE-like"/>
    <property type="match status" value="1"/>
</dbReference>
<dbReference type="RefSeq" id="WP_377484092.1">
    <property type="nucleotide sequence ID" value="NZ_JBHUOX010000006.1"/>
</dbReference>
<dbReference type="PANTHER" id="PTHR12993:SF23">
    <property type="entry name" value="N-ACETYLGLUCOSAMINYLPHOSPHATIDYLINOSITOL DEACETYLASE"/>
    <property type="match status" value="1"/>
</dbReference>
<dbReference type="EMBL" id="JBHUOX010000006">
    <property type="protein sequence ID" value="MFD3000747.1"/>
    <property type="molecule type" value="Genomic_DNA"/>
</dbReference>
<keyword evidence="3" id="KW-1185">Reference proteome</keyword>
<dbReference type="Proteomes" id="UP001597641">
    <property type="component" value="Unassembled WGS sequence"/>
</dbReference>
<dbReference type="EC" id="3.5.1.-" evidence="2"/>
<dbReference type="GO" id="GO:0016787">
    <property type="term" value="F:hydrolase activity"/>
    <property type="evidence" value="ECO:0007669"/>
    <property type="project" value="UniProtKB-KW"/>
</dbReference>
<protein>
    <submittedName>
        <fullName evidence="2">PIG-L family deacetylase</fullName>
        <ecNumber evidence="2">3.5.1.-</ecNumber>
    </submittedName>
</protein>
<dbReference type="PANTHER" id="PTHR12993">
    <property type="entry name" value="N-ACETYLGLUCOSAMINYL-PHOSPHATIDYLINOSITOL DE-N-ACETYLASE-RELATED"/>
    <property type="match status" value="1"/>
</dbReference>
<dbReference type="InterPro" id="IPR029062">
    <property type="entry name" value="Class_I_gatase-like"/>
</dbReference>
<dbReference type="Pfam" id="PF02585">
    <property type="entry name" value="PIG-L"/>
    <property type="match status" value="1"/>
</dbReference>
<organism evidence="2 3">
    <name type="scientific">Pontibacter toksunensis</name>
    <dbReference type="NCBI Taxonomy" id="1332631"/>
    <lineage>
        <taxon>Bacteria</taxon>
        <taxon>Pseudomonadati</taxon>
        <taxon>Bacteroidota</taxon>
        <taxon>Cytophagia</taxon>
        <taxon>Cytophagales</taxon>
        <taxon>Hymenobacteraceae</taxon>
        <taxon>Pontibacter</taxon>
    </lineage>
</organism>
<dbReference type="InterPro" id="IPR003737">
    <property type="entry name" value="GlcNAc_PI_deacetylase-related"/>
</dbReference>
<proteinExistence type="predicted"/>
<keyword evidence="1" id="KW-0732">Signal</keyword>
<evidence type="ECO:0000313" key="3">
    <source>
        <dbReference type="Proteomes" id="UP001597641"/>
    </source>
</evidence>
<name>A0ABW6BUV2_9BACT</name>
<comment type="caution">
    <text evidence="2">The sequence shown here is derived from an EMBL/GenBank/DDBJ whole genome shotgun (WGS) entry which is preliminary data.</text>
</comment>
<dbReference type="InterPro" id="IPR024078">
    <property type="entry name" value="LmbE-like_dom_sf"/>
</dbReference>
<feature type="chain" id="PRO_5045891159" evidence="1">
    <location>
        <begin position="27"/>
        <end position="848"/>
    </location>
</feature>
<accession>A0ABW6BUV2</accession>
<dbReference type="SUPFAM" id="SSF52317">
    <property type="entry name" value="Class I glutamine amidotransferase-like"/>
    <property type="match status" value="1"/>
</dbReference>
<evidence type="ECO:0000313" key="2">
    <source>
        <dbReference type="EMBL" id="MFD3000747.1"/>
    </source>
</evidence>
<dbReference type="Gene3D" id="3.40.50.10320">
    <property type="entry name" value="LmbE-like"/>
    <property type="match status" value="1"/>
</dbReference>
<reference evidence="3" key="1">
    <citation type="journal article" date="2019" name="Int. J. Syst. Evol. Microbiol.">
        <title>The Global Catalogue of Microorganisms (GCM) 10K type strain sequencing project: providing services to taxonomists for standard genome sequencing and annotation.</title>
        <authorList>
            <consortium name="The Broad Institute Genomics Platform"/>
            <consortium name="The Broad Institute Genome Sequencing Center for Infectious Disease"/>
            <person name="Wu L."/>
            <person name="Ma J."/>
        </authorList>
    </citation>
    <scope>NUCLEOTIDE SEQUENCE [LARGE SCALE GENOMIC DNA]</scope>
    <source>
        <strain evidence="3">KCTC 23984</strain>
    </source>
</reference>
<evidence type="ECO:0000256" key="1">
    <source>
        <dbReference type="SAM" id="SignalP"/>
    </source>
</evidence>
<keyword evidence="2" id="KW-0378">Hydrolase</keyword>
<feature type="signal peptide" evidence="1">
    <location>
        <begin position="1"/>
        <end position="26"/>
    </location>
</feature>